<dbReference type="AlphaFoldDB" id="A0A6P7T3Z7"/>
<proteinExistence type="predicted"/>
<dbReference type="RefSeq" id="XP_029645105.1">
    <property type="nucleotide sequence ID" value="XM_029789245.2"/>
</dbReference>
<keyword evidence="2" id="KW-1185">Reference proteome</keyword>
<gene>
    <name evidence="3" type="primary">LOC115219145</name>
</gene>
<dbReference type="KEGG" id="osn:115219145"/>
<protein>
    <submittedName>
        <fullName evidence="3">Uncharacterized protein LOC115219145</fullName>
    </submittedName>
</protein>
<dbReference type="InterPro" id="IPR021381">
    <property type="entry name" value="DUF3011"/>
</dbReference>
<evidence type="ECO:0000313" key="2">
    <source>
        <dbReference type="Proteomes" id="UP000515154"/>
    </source>
</evidence>
<organism evidence="2 3">
    <name type="scientific">Octopus sinensis</name>
    <name type="common">East Asian common octopus</name>
    <dbReference type="NCBI Taxonomy" id="2607531"/>
    <lineage>
        <taxon>Eukaryota</taxon>
        <taxon>Metazoa</taxon>
        <taxon>Spiralia</taxon>
        <taxon>Lophotrochozoa</taxon>
        <taxon>Mollusca</taxon>
        <taxon>Cephalopoda</taxon>
        <taxon>Coleoidea</taxon>
        <taxon>Octopodiformes</taxon>
        <taxon>Octopoda</taxon>
        <taxon>Incirrata</taxon>
        <taxon>Octopodidae</taxon>
        <taxon>Octopus</taxon>
    </lineage>
</organism>
<dbReference type="Pfam" id="PF11218">
    <property type="entry name" value="DUF3011"/>
    <property type="match status" value="1"/>
</dbReference>
<name>A0A6P7T3Z7_9MOLL</name>
<feature type="region of interest" description="Disordered" evidence="1">
    <location>
        <begin position="229"/>
        <end position="284"/>
    </location>
</feature>
<evidence type="ECO:0000313" key="3">
    <source>
        <dbReference type="RefSeq" id="XP_029645105.1"/>
    </source>
</evidence>
<feature type="compositionally biased region" description="Basic and acidic residues" evidence="1">
    <location>
        <begin position="239"/>
        <end position="261"/>
    </location>
</feature>
<accession>A0A6P7T3Z7</accession>
<reference evidence="3" key="1">
    <citation type="submission" date="2025-08" db="UniProtKB">
        <authorList>
            <consortium name="RefSeq"/>
        </authorList>
    </citation>
    <scope>IDENTIFICATION</scope>
</reference>
<sequence>MPRIKYQRLGPSLDNTHAGHVTARLQDILLLILLLLVTFSGHSVSAEYDDTNGCHERIQKASSSENQPFEGQATRGYVINSLKVLRQISSQECLPNVMYGYTLTSWWVKKGCIAKFKIEECHLADCVIRTRSGSNPYFVLTFHPATPGFRIKLVSLWKQTSYHPCRPGSTLFYNETMWWLDKGCEGRFQILECPLLPIDYALTPTEAPGGSLEVNENHKSNRKHFKFDADTISPGYYPSERRKTVQERRGNDRKQQTHEVEASGNVHPLTMEKSDTTTASRQEGNSSPALLITTLLLVVALGIHMLL</sequence>
<dbReference type="Proteomes" id="UP000515154">
    <property type="component" value="Linkage group LG14"/>
</dbReference>
<evidence type="ECO:0000256" key="1">
    <source>
        <dbReference type="SAM" id="MobiDB-lite"/>
    </source>
</evidence>